<organism evidence="1">
    <name type="scientific">Salvia splendens</name>
    <name type="common">Scarlet sage</name>
    <dbReference type="NCBI Taxonomy" id="180675"/>
    <lineage>
        <taxon>Eukaryota</taxon>
        <taxon>Viridiplantae</taxon>
        <taxon>Streptophyta</taxon>
        <taxon>Embryophyta</taxon>
        <taxon>Tracheophyta</taxon>
        <taxon>Spermatophyta</taxon>
        <taxon>Magnoliopsida</taxon>
        <taxon>eudicotyledons</taxon>
        <taxon>Gunneridae</taxon>
        <taxon>Pentapetalae</taxon>
        <taxon>asterids</taxon>
        <taxon>lamiids</taxon>
        <taxon>Lamiales</taxon>
        <taxon>Lamiaceae</taxon>
        <taxon>Nepetoideae</taxon>
        <taxon>Mentheae</taxon>
        <taxon>Salviinae</taxon>
        <taxon>Salvia</taxon>
        <taxon>Salvia subgen. Calosphace</taxon>
        <taxon>core Calosphace</taxon>
    </lineage>
</organism>
<comment type="caution">
    <text evidence="1">The sequence shown here is derived from an EMBL/GenBank/DDBJ whole genome shotgun (WGS) entry which is preliminary data.</text>
</comment>
<protein>
    <submittedName>
        <fullName evidence="1">Uncharacterized protein</fullName>
    </submittedName>
</protein>
<accession>A0A8X8ZHZ9</accession>
<dbReference type="EMBL" id="PNBA02000012">
    <property type="protein sequence ID" value="KAG6405491.1"/>
    <property type="molecule type" value="Genomic_DNA"/>
</dbReference>
<reference evidence="1" key="2">
    <citation type="submission" date="2020-08" db="EMBL/GenBank/DDBJ databases">
        <title>Plant Genome Project.</title>
        <authorList>
            <person name="Zhang R.-G."/>
        </authorList>
    </citation>
    <scope>NUCLEOTIDE SEQUENCE</scope>
    <source>
        <strain evidence="1">Huo1</strain>
        <tissue evidence="1">Leaf</tissue>
    </source>
</reference>
<reference evidence="1" key="1">
    <citation type="submission" date="2018-01" db="EMBL/GenBank/DDBJ databases">
        <authorList>
            <person name="Mao J.F."/>
        </authorList>
    </citation>
    <scope>NUCLEOTIDE SEQUENCE</scope>
    <source>
        <strain evidence="1">Huo1</strain>
        <tissue evidence="1">Leaf</tissue>
    </source>
</reference>
<sequence>MSLSLKLDETVKDNCVILRHPFSIVEEGILLRGVLCDVDGLTLNQRYELYNILGDKPQLLEVFMGMPAHARLGYVLKLIEDNH</sequence>
<dbReference type="Proteomes" id="UP000298416">
    <property type="component" value="Unassembled WGS sequence"/>
</dbReference>
<evidence type="ECO:0000313" key="1">
    <source>
        <dbReference type="EMBL" id="KAG6405491.1"/>
    </source>
</evidence>
<gene>
    <name evidence="1" type="ORF">SASPL_133081</name>
</gene>
<dbReference type="AlphaFoldDB" id="A0A8X8ZHZ9"/>
<name>A0A8X8ZHZ9_SALSN</name>
<proteinExistence type="predicted"/>
<keyword evidence="2" id="KW-1185">Reference proteome</keyword>
<evidence type="ECO:0000313" key="2">
    <source>
        <dbReference type="Proteomes" id="UP000298416"/>
    </source>
</evidence>